<reference evidence="3" key="1">
    <citation type="submission" date="2025-08" db="UniProtKB">
        <authorList>
            <consortium name="Ensembl"/>
        </authorList>
    </citation>
    <scope>IDENTIFICATION</scope>
</reference>
<name>A0A8D2BKR6_PIG</name>
<dbReference type="AlphaFoldDB" id="A0A8D2BKR6"/>
<dbReference type="InterPro" id="IPR002716">
    <property type="entry name" value="PIN_dom"/>
</dbReference>
<feature type="compositionally biased region" description="Low complexity" evidence="1">
    <location>
        <begin position="33"/>
        <end position="46"/>
    </location>
</feature>
<protein>
    <recommendedName>
        <fullName evidence="2">PIN domain-containing protein</fullName>
    </recommendedName>
</protein>
<evidence type="ECO:0000256" key="1">
    <source>
        <dbReference type="SAM" id="MobiDB-lite"/>
    </source>
</evidence>
<dbReference type="Proteomes" id="UP000694723">
    <property type="component" value="Unplaced"/>
</dbReference>
<feature type="domain" description="PIN" evidence="2">
    <location>
        <begin position="442"/>
        <end position="488"/>
    </location>
</feature>
<feature type="compositionally biased region" description="Basic and acidic residues" evidence="1">
    <location>
        <begin position="1"/>
        <end position="10"/>
    </location>
</feature>
<evidence type="ECO:0000313" key="3">
    <source>
        <dbReference type="Ensembl" id="ENSSSCP00060026604.1"/>
    </source>
</evidence>
<dbReference type="Ensembl" id="ENSSSCT00060062086.1">
    <property type="protein sequence ID" value="ENSSSCP00060026604.1"/>
    <property type="gene ID" value="ENSSSCG00060045752.1"/>
</dbReference>
<evidence type="ECO:0000259" key="2">
    <source>
        <dbReference type="Pfam" id="PF13638"/>
    </source>
</evidence>
<feature type="region of interest" description="Disordered" evidence="1">
    <location>
        <begin position="1"/>
        <end position="94"/>
    </location>
</feature>
<feature type="compositionally biased region" description="Basic and acidic residues" evidence="1">
    <location>
        <begin position="47"/>
        <end position="59"/>
    </location>
</feature>
<dbReference type="PANTHER" id="PTHR16161:SF0">
    <property type="entry name" value="TRANSCRIPTIONAL PROTEIN SWT1"/>
    <property type="match status" value="1"/>
</dbReference>
<sequence>MSSKESWGKKEKSRRKGSSSSVDEEEKKEKKTSASSSSSTCSIRSISSEKRKLKSDHTDVLYCNTKRRQELKSLNVETDTPRRRPKISSSSQGLVKLQETYSNDNQIIMQSPSTSGTKKDIHKYVDFKDIKLTNVKSKLDHGIKNFSSPKIAKDVKPKAEGQASEKKWPHLLAQREKTKELKKERYNKFRDSSEKYVLEKCKRIQFSQDHNSKRIIKEPLASRRRKISFKIPVKSRDTLQKVVEENVFSLYSNKSKTKQERRKCLEDSQVSLNTTRHKSEHLFSDSTYKQTVHEWEGKYHKHQESIVSSSSENLTQSFEAPCSSVSPESIQDADEEMQIVEELHAARVEKSVDLPVVPPSGELTNMEIDVVEDDVHSSAGTPYMYMIIRTNVTKNHLEICLIVLKAKSLKSRCQAFPLLFSVPRFLLCLLTVAFAKFADGLSDENNDDRVLKCCLQYQELFPCSLVILCTDDRNLRNKGLISGVKSLSKEELSAELLNLSLNTDVCHQPCISKQQLKAEATPLEESYEEESANPGLPILLESIVSDLEKSLGTALSSILETEMKIAFGNLWMEVLYLKPPWTLMHLLQCFRKHWLAVFGLVMEKNLLLTVESLYENLCKANNAVDFTTVKFLLQDSKSLLHAFSTRSNYDGILPQAFAQVNKLLQTLTEVKAKLKQNPSENTAGKKQEDTSLMKSNNQEITIFSGSHLPQPNRHQEIWAILENVWITIYQNSMDVFQRLSSNSTLTSSKIASFEEAFVYLQKLMAAVKDILEGIQRILAPNSNYQDVETLYNFLIKYEVNKNVKFTAQELYDCVSQTEYREKLTIGCRQLVEMEHTMQQCNASVYMEAKNRGWCEDMLNFRT</sequence>
<dbReference type="Gene3D" id="3.40.50.1010">
    <property type="entry name" value="5'-nuclease"/>
    <property type="match status" value="1"/>
</dbReference>
<dbReference type="PANTHER" id="PTHR16161">
    <property type="entry name" value="TRANSCRIPTIONAL PROTEIN SWT1"/>
    <property type="match status" value="1"/>
</dbReference>
<evidence type="ECO:0000313" key="4">
    <source>
        <dbReference type="Proteomes" id="UP000694723"/>
    </source>
</evidence>
<organism evidence="3 4">
    <name type="scientific">Sus scrofa</name>
    <name type="common">Pig</name>
    <dbReference type="NCBI Taxonomy" id="9823"/>
    <lineage>
        <taxon>Eukaryota</taxon>
        <taxon>Metazoa</taxon>
        <taxon>Chordata</taxon>
        <taxon>Craniata</taxon>
        <taxon>Vertebrata</taxon>
        <taxon>Euteleostomi</taxon>
        <taxon>Mammalia</taxon>
        <taxon>Eutheria</taxon>
        <taxon>Laurasiatheria</taxon>
        <taxon>Artiodactyla</taxon>
        <taxon>Suina</taxon>
        <taxon>Suidae</taxon>
        <taxon>Sus</taxon>
    </lineage>
</organism>
<dbReference type="Pfam" id="PF13638">
    <property type="entry name" value="PIN_4"/>
    <property type="match status" value="1"/>
</dbReference>
<accession>A0A8D2BKR6</accession>
<dbReference type="InterPro" id="IPR052626">
    <property type="entry name" value="SWT1_Regulator"/>
</dbReference>
<proteinExistence type="predicted"/>